<evidence type="ECO:0000313" key="3">
    <source>
        <dbReference type="Proteomes" id="UP000233750"/>
    </source>
</evidence>
<evidence type="ECO:0000256" key="1">
    <source>
        <dbReference type="SAM" id="Phobius"/>
    </source>
</evidence>
<accession>A0A2N3WCA6</accession>
<dbReference type="EMBL" id="PJMY01000003">
    <property type="protein sequence ID" value="PKV91473.1"/>
    <property type="molecule type" value="Genomic_DNA"/>
</dbReference>
<name>A0A2N3WCA6_9PSEU</name>
<evidence type="ECO:0000313" key="2">
    <source>
        <dbReference type="EMBL" id="PKV91473.1"/>
    </source>
</evidence>
<feature type="transmembrane region" description="Helical" evidence="1">
    <location>
        <begin position="53"/>
        <end position="71"/>
    </location>
</feature>
<proteinExistence type="predicted"/>
<dbReference type="OrthoDB" id="4230291at2"/>
<keyword evidence="1" id="KW-0472">Membrane</keyword>
<gene>
    <name evidence="2" type="ORF">ATK30_2247</name>
</gene>
<comment type="caution">
    <text evidence="2">The sequence shown here is derived from an EMBL/GenBank/DDBJ whole genome shotgun (WGS) entry which is preliminary data.</text>
</comment>
<dbReference type="Proteomes" id="UP000233750">
    <property type="component" value="Unassembled WGS sequence"/>
</dbReference>
<keyword evidence="1" id="KW-0812">Transmembrane</keyword>
<organism evidence="2 3">
    <name type="scientific">Amycolatopsis echigonensis</name>
    <dbReference type="NCBI Taxonomy" id="2576905"/>
    <lineage>
        <taxon>Bacteria</taxon>
        <taxon>Bacillati</taxon>
        <taxon>Actinomycetota</taxon>
        <taxon>Actinomycetes</taxon>
        <taxon>Pseudonocardiales</taxon>
        <taxon>Pseudonocardiaceae</taxon>
        <taxon>Amycolatopsis</taxon>
    </lineage>
</organism>
<feature type="transmembrane region" description="Helical" evidence="1">
    <location>
        <begin position="83"/>
        <end position="106"/>
    </location>
</feature>
<reference evidence="2 3" key="1">
    <citation type="submission" date="2017-12" db="EMBL/GenBank/DDBJ databases">
        <title>Sequencing the genomes of 1000 Actinobacteria strains.</title>
        <authorList>
            <person name="Klenk H.-P."/>
        </authorList>
    </citation>
    <scope>NUCLEOTIDE SEQUENCE [LARGE SCALE GENOMIC DNA]</scope>
    <source>
        <strain evidence="2 3">DSM 45165</strain>
    </source>
</reference>
<dbReference type="RefSeq" id="WP_101435521.1">
    <property type="nucleotide sequence ID" value="NZ_PJMY01000003.1"/>
</dbReference>
<feature type="transmembrane region" description="Helical" evidence="1">
    <location>
        <begin position="112"/>
        <end position="130"/>
    </location>
</feature>
<protein>
    <submittedName>
        <fullName evidence="2">Uncharacterized protein</fullName>
    </submittedName>
</protein>
<feature type="transmembrane region" description="Helical" evidence="1">
    <location>
        <begin position="21"/>
        <end position="41"/>
    </location>
</feature>
<sequence>MNSRPATVSSPLRTDPALRAVRVLTGAYLALSVLTLGAIFLFRNDPSMVTDVVWVRATIVAASALLTFLFARSAARGSKRGLLRLRIVSAVMTVAIIVIVSIPGFLPLWVRLEQGVCGLLLLAVVVLVNGRHVRSLFSE</sequence>
<dbReference type="AlphaFoldDB" id="A0A2N3WCA6"/>
<keyword evidence="1" id="KW-1133">Transmembrane helix</keyword>
<keyword evidence="3" id="KW-1185">Reference proteome</keyword>